<sequence>MSNPTDNPPTSTPPDNPPTIPADDSHDKESEPVSQDKTLPRRDPLSLNGPPPFHYGPPQPYGPPPLGAPHPAPLPFTGFEYSAAYYREKRKASRASQACTNCRQLKAKCDEQKPCQGCKDKMLECQYRDPPLSKSEREMKDISTKLDTVQGNLDRLLKCLPVFAPSRGRQPALTSLEACLGSQEPIAISPAQREILQDLKTAFSQLREYDNWDTLGPRLVW</sequence>
<evidence type="ECO:0000313" key="5">
    <source>
        <dbReference type="Proteomes" id="UP000738349"/>
    </source>
</evidence>
<gene>
    <name evidence="4" type="ORF">EDB81DRAFT_67864</name>
</gene>
<dbReference type="SMART" id="SM00066">
    <property type="entry name" value="GAL4"/>
    <property type="match status" value="1"/>
</dbReference>
<dbReference type="SUPFAM" id="SSF57701">
    <property type="entry name" value="Zn2/Cys6 DNA-binding domain"/>
    <property type="match status" value="1"/>
</dbReference>
<feature type="compositionally biased region" description="Pro residues" evidence="2">
    <location>
        <begin position="49"/>
        <end position="72"/>
    </location>
</feature>
<keyword evidence="5" id="KW-1185">Reference proteome</keyword>
<dbReference type="PANTHER" id="PTHR47785:SF4">
    <property type="entry name" value="ZN(II)2CYS6 TRANSCRIPTION FACTOR (EUROFUNG)"/>
    <property type="match status" value="1"/>
</dbReference>
<dbReference type="OrthoDB" id="6133115at2759"/>
<feature type="compositionally biased region" description="Pro residues" evidence="2">
    <location>
        <begin position="1"/>
        <end position="20"/>
    </location>
</feature>
<keyword evidence="1" id="KW-0539">Nucleus</keyword>
<evidence type="ECO:0000259" key="3">
    <source>
        <dbReference type="PROSITE" id="PS50048"/>
    </source>
</evidence>
<dbReference type="PANTHER" id="PTHR47785">
    <property type="entry name" value="ZN(II)2CYS6 TRANSCRIPTION FACTOR (EUROFUNG)-RELATED-RELATED"/>
    <property type="match status" value="1"/>
</dbReference>
<organism evidence="4 5">
    <name type="scientific">Dactylonectria macrodidyma</name>
    <dbReference type="NCBI Taxonomy" id="307937"/>
    <lineage>
        <taxon>Eukaryota</taxon>
        <taxon>Fungi</taxon>
        <taxon>Dikarya</taxon>
        <taxon>Ascomycota</taxon>
        <taxon>Pezizomycotina</taxon>
        <taxon>Sordariomycetes</taxon>
        <taxon>Hypocreomycetidae</taxon>
        <taxon>Hypocreales</taxon>
        <taxon>Nectriaceae</taxon>
        <taxon>Dactylonectria</taxon>
    </lineage>
</organism>
<dbReference type="InterPro" id="IPR053181">
    <property type="entry name" value="EcdB-like_regulator"/>
</dbReference>
<feature type="domain" description="Zn(2)-C6 fungal-type" evidence="3">
    <location>
        <begin position="98"/>
        <end position="127"/>
    </location>
</feature>
<name>A0A9P9ENY6_9HYPO</name>
<dbReference type="InterPro" id="IPR001138">
    <property type="entry name" value="Zn2Cys6_DnaBD"/>
</dbReference>
<comment type="caution">
    <text evidence="4">The sequence shown here is derived from an EMBL/GenBank/DDBJ whole genome shotgun (WGS) entry which is preliminary data.</text>
</comment>
<dbReference type="Pfam" id="PF00172">
    <property type="entry name" value="Zn_clus"/>
    <property type="match status" value="1"/>
</dbReference>
<proteinExistence type="predicted"/>
<accession>A0A9P9ENY6</accession>
<dbReference type="PROSITE" id="PS00463">
    <property type="entry name" value="ZN2_CY6_FUNGAL_1"/>
    <property type="match status" value="1"/>
</dbReference>
<dbReference type="Gene3D" id="4.10.240.10">
    <property type="entry name" value="Zn(2)-C6 fungal-type DNA-binding domain"/>
    <property type="match status" value="1"/>
</dbReference>
<dbReference type="GO" id="GO:0000981">
    <property type="term" value="F:DNA-binding transcription factor activity, RNA polymerase II-specific"/>
    <property type="evidence" value="ECO:0007669"/>
    <property type="project" value="InterPro"/>
</dbReference>
<dbReference type="EMBL" id="JAGMUV010000011">
    <property type="protein sequence ID" value="KAH7140932.1"/>
    <property type="molecule type" value="Genomic_DNA"/>
</dbReference>
<protein>
    <recommendedName>
        <fullName evidence="3">Zn(2)-C6 fungal-type domain-containing protein</fullName>
    </recommendedName>
</protein>
<dbReference type="AlphaFoldDB" id="A0A9P9ENY6"/>
<evidence type="ECO:0000313" key="4">
    <source>
        <dbReference type="EMBL" id="KAH7140932.1"/>
    </source>
</evidence>
<dbReference type="Proteomes" id="UP000738349">
    <property type="component" value="Unassembled WGS sequence"/>
</dbReference>
<reference evidence="4" key="1">
    <citation type="journal article" date="2021" name="Nat. Commun.">
        <title>Genetic determinants of endophytism in the Arabidopsis root mycobiome.</title>
        <authorList>
            <person name="Mesny F."/>
            <person name="Miyauchi S."/>
            <person name="Thiergart T."/>
            <person name="Pickel B."/>
            <person name="Atanasova L."/>
            <person name="Karlsson M."/>
            <person name="Huettel B."/>
            <person name="Barry K.W."/>
            <person name="Haridas S."/>
            <person name="Chen C."/>
            <person name="Bauer D."/>
            <person name="Andreopoulos W."/>
            <person name="Pangilinan J."/>
            <person name="LaButti K."/>
            <person name="Riley R."/>
            <person name="Lipzen A."/>
            <person name="Clum A."/>
            <person name="Drula E."/>
            <person name="Henrissat B."/>
            <person name="Kohler A."/>
            <person name="Grigoriev I.V."/>
            <person name="Martin F.M."/>
            <person name="Hacquard S."/>
        </authorList>
    </citation>
    <scope>NUCLEOTIDE SEQUENCE</scope>
    <source>
        <strain evidence="4">MPI-CAGE-AT-0147</strain>
    </source>
</reference>
<dbReference type="GO" id="GO:0008270">
    <property type="term" value="F:zinc ion binding"/>
    <property type="evidence" value="ECO:0007669"/>
    <property type="project" value="InterPro"/>
</dbReference>
<feature type="region of interest" description="Disordered" evidence="2">
    <location>
        <begin position="1"/>
        <end position="72"/>
    </location>
</feature>
<dbReference type="CDD" id="cd00067">
    <property type="entry name" value="GAL4"/>
    <property type="match status" value="1"/>
</dbReference>
<evidence type="ECO:0000256" key="2">
    <source>
        <dbReference type="SAM" id="MobiDB-lite"/>
    </source>
</evidence>
<dbReference type="InterPro" id="IPR036864">
    <property type="entry name" value="Zn2-C6_fun-type_DNA-bd_sf"/>
</dbReference>
<dbReference type="PROSITE" id="PS50048">
    <property type="entry name" value="ZN2_CY6_FUNGAL_2"/>
    <property type="match status" value="1"/>
</dbReference>
<evidence type="ECO:0000256" key="1">
    <source>
        <dbReference type="ARBA" id="ARBA00023242"/>
    </source>
</evidence>